<name>A0ABU7PI79_9ACTN</name>
<evidence type="ECO:0000313" key="1">
    <source>
        <dbReference type="EMBL" id="MEE4545540.1"/>
    </source>
</evidence>
<reference evidence="1 2" key="1">
    <citation type="submission" date="2023-12" db="EMBL/GenBank/DDBJ databases">
        <title>Streptomyces sp. V4-01.</title>
        <authorList>
            <person name="Somphong A."/>
            <person name="Phongsopitanun W."/>
        </authorList>
    </citation>
    <scope>NUCLEOTIDE SEQUENCE [LARGE SCALE GENOMIC DNA]</scope>
    <source>
        <strain evidence="1 2">V4-01</strain>
    </source>
</reference>
<dbReference type="EMBL" id="JAZEWV010000030">
    <property type="protein sequence ID" value="MEE4545540.1"/>
    <property type="molecule type" value="Genomic_DNA"/>
</dbReference>
<sequence length="61" mass="6876">MLVEQAALSEGSVLVYKDYEKHVRMAYDPARTTEEGALILLRARLPRLGNGRIRVKHRAGV</sequence>
<evidence type="ECO:0008006" key="3">
    <source>
        <dbReference type="Google" id="ProtNLM"/>
    </source>
</evidence>
<proteinExistence type="predicted"/>
<accession>A0ABU7PI79</accession>
<gene>
    <name evidence="1" type="ORF">V2S66_26680</name>
</gene>
<comment type="caution">
    <text evidence="1">The sequence shown here is derived from an EMBL/GenBank/DDBJ whole genome shotgun (WGS) entry which is preliminary data.</text>
</comment>
<organism evidence="1 2">
    <name type="scientific">Actinacidiphila polyblastidii</name>
    <dbReference type="NCBI Taxonomy" id="3110430"/>
    <lineage>
        <taxon>Bacteria</taxon>
        <taxon>Bacillati</taxon>
        <taxon>Actinomycetota</taxon>
        <taxon>Actinomycetes</taxon>
        <taxon>Kitasatosporales</taxon>
        <taxon>Streptomycetaceae</taxon>
        <taxon>Actinacidiphila</taxon>
    </lineage>
</organism>
<evidence type="ECO:0000313" key="2">
    <source>
        <dbReference type="Proteomes" id="UP001344658"/>
    </source>
</evidence>
<keyword evidence="2" id="KW-1185">Reference proteome</keyword>
<protein>
    <recommendedName>
        <fullName evidence="3">Transposase</fullName>
    </recommendedName>
</protein>
<dbReference type="Proteomes" id="UP001344658">
    <property type="component" value="Unassembled WGS sequence"/>
</dbReference>
<dbReference type="RefSeq" id="WP_330799220.1">
    <property type="nucleotide sequence ID" value="NZ_JAZEWV010000030.1"/>
</dbReference>